<evidence type="ECO:0000313" key="2">
    <source>
        <dbReference type="EMBL" id="KAF8659643.1"/>
    </source>
</evidence>
<keyword evidence="3" id="KW-1185">Reference proteome</keyword>
<dbReference type="Proteomes" id="UP000636709">
    <property type="component" value="Unassembled WGS sequence"/>
</dbReference>
<dbReference type="GO" id="GO:0016071">
    <property type="term" value="P:mRNA metabolic process"/>
    <property type="evidence" value="ECO:0007669"/>
    <property type="project" value="UniProtKB-ARBA"/>
</dbReference>
<reference evidence="2" key="1">
    <citation type="submission" date="2020-07" db="EMBL/GenBank/DDBJ databases">
        <title>Genome sequence and genetic diversity analysis of an under-domesticated orphan crop, white fonio (Digitaria exilis).</title>
        <authorList>
            <person name="Bennetzen J.L."/>
            <person name="Chen S."/>
            <person name="Ma X."/>
            <person name="Wang X."/>
            <person name="Yssel A.E.J."/>
            <person name="Chaluvadi S.R."/>
            <person name="Johnson M."/>
            <person name="Gangashetty P."/>
            <person name="Hamidou F."/>
            <person name="Sanogo M.D."/>
            <person name="Zwaenepoel A."/>
            <person name="Wallace J."/>
            <person name="Van De Peer Y."/>
            <person name="Van Deynze A."/>
        </authorList>
    </citation>
    <scope>NUCLEOTIDE SEQUENCE</scope>
    <source>
        <tissue evidence="2">Leaves</tissue>
    </source>
</reference>
<sequence>MGGDCDSAAVVSNSPGENDEAESRKSLNDEKPEDSELLYAGPGFTVVSPDPSQLPMPTLLLLPRYTRLS</sequence>
<dbReference type="InterPro" id="IPR028322">
    <property type="entry name" value="PNRC-like_rgn"/>
</dbReference>
<dbReference type="Pfam" id="PF15365">
    <property type="entry name" value="PNRC"/>
    <property type="match status" value="1"/>
</dbReference>
<evidence type="ECO:0000256" key="1">
    <source>
        <dbReference type="SAM" id="MobiDB-lite"/>
    </source>
</evidence>
<dbReference type="AlphaFoldDB" id="A0A835A9Y2"/>
<dbReference type="EMBL" id="JACEFO010002455">
    <property type="protein sequence ID" value="KAF8659643.1"/>
    <property type="molecule type" value="Genomic_DNA"/>
</dbReference>
<gene>
    <name evidence="2" type="ORF">HU200_058402</name>
</gene>
<comment type="caution">
    <text evidence="2">The sequence shown here is derived from an EMBL/GenBank/DDBJ whole genome shotgun (WGS) entry which is preliminary data.</text>
</comment>
<feature type="region of interest" description="Disordered" evidence="1">
    <location>
        <begin position="1"/>
        <end position="58"/>
    </location>
</feature>
<name>A0A835A9Y2_9POAL</name>
<organism evidence="2 3">
    <name type="scientific">Digitaria exilis</name>
    <dbReference type="NCBI Taxonomy" id="1010633"/>
    <lineage>
        <taxon>Eukaryota</taxon>
        <taxon>Viridiplantae</taxon>
        <taxon>Streptophyta</taxon>
        <taxon>Embryophyta</taxon>
        <taxon>Tracheophyta</taxon>
        <taxon>Spermatophyta</taxon>
        <taxon>Magnoliopsida</taxon>
        <taxon>Liliopsida</taxon>
        <taxon>Poales</taxon>
        <taxon>Poaceae</taxon>
        <taxon>PACMAD clade</taxon>
        <taxon>Panicoideae</taxon>
        <taxon>Panicodae</taxon>
        <taxon>Paniceae</taxon>
        <taxon>Anthephorinae</taxon>
        <taxon>Digitaria</taxon>
    </lineage>
</organism>
<accession>A0A835A9Y2</accession>
<protein>
    <submittedName>
        <fullName evidence="2">Uncharacterized protein</fullName>
    </submittedName>
</protein>
<feature type="compositionally biased region" description="Basic and acidic residues" evidence="1">
    <location>
        <begin position="21"/>
        <end position="30"/>
    </location>
</feature>
<evidence type="ECO:0000313" key="3">
    <source>
        <dbReference type="Proteomes" id="UP000636709"/>
    </source>
</evidence>
<proteinExistence type="predicted"/>